<dbReference type="InterPro" id="IPR032675">
    <property type="entry name" value="LRR_dom_sf"/>
</dbReference>
<dbReference type="InterPro" id="IPR058922">
    <property type="entry name" value="WHD_DRP"/>
</dbReference>
<dbReference type="Gene3D" id="3.80.10.10">
    <property type="entry name" value="Ribonuclease Inhibitor"/>
    <property type="match status" value="1"/>
</dbReference>
<gene>
    <name evidence="7" type="ORF">ES288_A11G338500v1</name>
</gene>
<dbReference type="Proteomes" id="UP000323506">
    <property type="component" value="Chromosome A11"/>
</dbReference>
<dbReference type="EMBL" id="CM017698">
    <property type="protein sequence ID" value="TYG96295.1"/>
    <property type="molecule type" value="Genomic_DNA"/>
</dbReference>
<dbReference type="FunFam" id="1.10.8.430:FF:000003">
    <property type="entry name" value="Probable disease resistance protein At5g66910"/>
    <property type="match status" value="1"/>
</dbReference>
<dbReference type="InterPro" id="IPR038005">
    <property type="entry name" value="RX-like_CC"/>
</dbReference>
<evidence type="ECO:0000256" key="2">
    <source>
        <dbReference type="ARBA" id="ARBA00022741"/>
    </source>
</evidence>
<evidence type="ECO:0000259" key="4">
    <source>
        <dbReference type="Pfam" id="PF00931"/>
    </source>
</evidence>
<evidence type="ECO:0000313" key="8">
    <source>
        <dbReference type="Proteomes" id="UP000323506"/>
    </source>
</evidence>
<dbReference type="GO" id="GO:0098542">
    <property type="term" value="P:defense response to other organism"/>
    <property type="evidence" value="ECO:0007669"/>
    <property type="project" value="TreeGrafter"/>
</dbReference>
<dbReference type="InterPro" id="IPR044974">
    <property type="entry name" value="Disease_R_plants"/>
</dbReference>
<protein>
    <submittedName>
        <fullName evidence="7">Uncharacterized protein</fullName>
    </submittedName>
</protein>
<dbReference type="PANTHER" id="PTHR23155:SF1185">
    <property type="entry name" value="DISEASE RESISTANCE RPP8-LIKE PROTEIN 3-RELATED"/>
    <property type="match status" value="1"/>
</dbReference>
<keyword evidence="1" id="KW-0677">Repeat</keyword>
<name>A0A5D2ESK0_GOSDA</name>
<dbReference type="PRINTS" id="PR00364">
    <property type="entry name" value="DISEASERSIST"/>
</dbReference>
<evidence type="ECO:0000259" key="5">
    <source>
        <dbReference type="Pfam" id="PF23559"/>
    </source>
</evidence>
<dbReference type="GO" id="GO:0043531">
    <property type="term" value="F:ADP binding"/>
    <property type="evidence" value="ECO:0007669"/>
    <property type="project" value="InterPro"/>
</dbReference>
<dbReference type="InterPro" id="IPR027417">
    <property type="entry name" value="P-loop_NTPase"/>
</dbReference>
<dbReference type="Gene3D" id="1.10.8.430">
    <property type="entry name" value="Helical domain of apoptotic protease-activating factors"/>
    <property type="match status" value="1"/>
</dbReference>
<dbReference type="Gene3D" id="3.40.50.300">
    <property type="entry name" value="P-loop containing nucleotide triphosphate hydrolases"/>
    <property type="match status" value="1"/>
</dbReference>
<evidence type="ECO:0000256" key="1">
    <source>
        <dbReference type="ARBA" id="ARBA00022737"/>
    </source>
</evidence>
<dbReference type="SUPFAM" id="SSF52540">
    <property type="entry name" value="P-loop containing nucleoside triphosphate hydrolases"/>
    <property type="match status" value="1"/>
</dbReference>
<keyword evidence="3" id="KW-0611">Plant defense</keyword>
<dbReference type="Pfam" id="PF23559">
    <property type="entry name" value="WHD_DRP"/>
    <property type="match status" value="1"/>
</dbReference>
<feature type="domain" description="NB-ARC" evidence="4">
    <location>
        <begin position="139"/>
        <end position="311"/>
    </location>
</feature>
<evidence type="ECO:0000256" key="3">
    <source>
        <dbReference type="ARBA" id="ARBA00022821"/>
    </source>
</evidence>
<keyword evidence="8" id="KW-1185">Reference proteome</keyword>
<organism evidence="7 8">
    <name type="scientific">Gossypium darwinii</name>
    <name type="common">Darwin's cotton</name>
    <name type="synonym">Gossypium barbadense var. darwinii</name>
    <dbReference type="NCBI Taxonomy" id="34276"/>
    <lineage>
        <taxon>Eukaryota</taxon>
        <taxon>Viridiplantae</taxon>
        <taxon>Streptophyta</taxon>
        <taxon>Embryophyta</taxon>
        <taxon>Tracheophyta</taxon>
        <taxon>Spermatophyta</taxon>
        <taxon>Magnoliopsida</taxon>
        <taxon>eudicotyledons</taxon>
        <taxon>Gunneridae</taxon>
        <taxon>Pentapetalae</taxon>
        <taxon>rosids</taxon>
        <taxon>malvids</taxon>
        <taxon>Malvales</taxon>
        <taxon>Malvaceae</taxon>
        <taxon>Malvoideae</taxon>
        <taxon>Gossypium</taxon>
    </lineage>
</organism>
<dbReference type="SUPFAM" id="SSF52058">
    <property type="entry name" value="L domain-like"/>
    <property type="match status" value="1"/>
</dbReference>
<accession>A0A5D2ESK0</accession>
<dbReference type="InterPro" id="IPR042197">
    <property type="entry name" value="Apaf_helical"/>
</dbReference>
<dbReference type="InterPro" id="IPR002182">
    <property type="entry name" value="NB-ARC"/>
</dbReference>
<evidence type="ECO:0000313" key="7">
    <source>
        <dbReference type="EMBL" id="TYG96295.1"/>
    </source>
</evidence>
<dbReference type="FunFam" id="3.40.50.300:FF:001091">
    <property type="entry name" value="Probable disease resistance protein At1g61300"/>
    <property type="match status" value="1"/>
</dbReference>
<sequence length="801" mass="91835">MAWSAVSSAVTTNGTLLTKEAISLWGVEDQVDKDADSRQGESGTIRLWVSEINAEDVVEALALKIGSRRKGGLSNTIKRSACILNEGWELCKTKSEIEKIKARISNLTRQLQTYGVKGRELRRSYPHIIEDNIVGLKNEIEELVSVLLINDESSNHQLASICGMGGLGKTTLAKKVYNHDRVRACFDHMAWVDVSQQCQRRKVWGDILAGLVSSNKEVSKLSDQELTANSFNLLKEKRCLVILDDIWSVEAWDSLKAAFPMAGDMRSKILLTSRNKEVASHADRKGYLLELKCLNEEDSWNLFQKKAFPYRDSSDYKVDANMEELGKDMVKRCAGLPLAIIVLGGILATKNNSLLEWQKVFANVKLYLKSGKAQGPEDVLALSYDDFPPYLRLCFLYLSHFPEDYEILADRLIQLWVAEGIVSSKQEEGDEGQIAEDVAEGYLMELAERCMIQVRERDIKIRSFQMHDLMRDVCLSKAKQEKFFYIADQSNACQLSTIGRFLPEEKLEKVVPLTMERYFDIHDDELFNPLVWFVGLLGVTDSRKLGRYIGKLIHLRSLRLRGLHFWSSKLPSSLGNLRCLQTLDIRIESDCSEYIHVPNVRKTKLKLGTLKNLQTLVNFNTKNCYVKDLINMTNLRELEIRGPFNMEDFNMEELDKNPPIIQSKYLHSFIDVEIRRLPEYHYLSSNLAYIKLRRMLDLHEEAFIGEEMLCFAQGFSKLESLNLIMLNNLKEWKVGEGAMPSLQRLKIQAYEQLKKLPDGLRFIATLQELKIRWMPNTFEDRVKEGGEDFCKVRHVPTIIFQ</sequence>
<dbReference type="Gene3D" id="1.10.10.10">
    <property type="entry name" value="Winged helix-like DNA-binding domain superfamily/Winged helix DNA-binding domain"/>
    <property type="match status" value="1"/>
</dbReference>
<dbReference type="CDD" id="cd14798">
    <property type="entry name" value="RX-CC_like"/>
    <property type="match status" value="1"/>
</dbReference>
<dbReference type="InterPro" id="IPR055414">
    <property type="entry name" value="LRR_R13L4/SHOC2-like"/>
</dbReference>
<feature type="domain" description="Disease resistance R13L4/SHOC-2-like LRR" evidence="6">
    <location>
        <begin position="547"/>
        <end position="642"/>
    </location>
</feature>
<reference evidence="7 8" key="1">
    <citation type="submission" date="2019-06" db="EMBL/GenBank/DDBJ databases">
        <title>WGS assembly of Gossypium darwinii.</title>
        <authorList>
            <person name="Chen Z.J."/>
            <person name="Sreedasyam A."/>
            <person name="Ando A."/>
            <person name="Song Q."/>
            <person name="De L."/>
            <person name="Hulse-Kemp A."/>
            <person name="Ding M."/>
            <person name="Ye W."/>
            <person name="Kirkbride R."/>
            <person name="Jenkins J."/>
            <person name="Plott C."/>
            <person name="Lovell J."/>
            <person name="Lin Y.-M."/>
            <person name="Vaughn R."/>
            <person name="Liu B."/>
            <person name="Li W."/>
            <person name="Simpson S."/>
            <person name="Scheffler B."/>
            <person name="Saski C."/>
            <person name="Grover C."/>
            <person name="Hu G."/>
            <person name="Conover J."/>
            <person name="Carlson J."/>
            <person name="Shu S."/>
            <person name="Boston L."/>
            <person name="Williams M."/>
            <person name="Peterson D."/>
            <person name="Mcgee K."/>
            <person name="Jones D."/>
            <person name="Wendel J."/>
            <person name="Stelly D."/>
            <person name="Grimwood J."/>
            <person name="Schmutz J."/>
        </authorList>
    </citation>
    <scope>NUCLEOTIDE SEQUENCE [LARGE SCALE GENOMIC DNA]</scope>
    <source>
        <strain evidence="7">1808015.09</strain>
    </source>
</reference>
<dbReference type="AlphaFoldDB" id="A0A5D2ESK0"/>
<evidence type="ECO:0000259" key="6">
    <source>
        <dbReference type="Pfam" id="PF23598"/>
    </source>
</evidence>
<dbReference type="FunFam" id="1.10.10.10:FF:000322">
    <property type="entry name" value="Probable disease resistance protein At1g63360"/>
    <property type="match status" value="1"/>
</dbReference>
<dbReference type="Pfam" id="PF23598">
    <property type="entry name" value="LRR_14"/>
    <property type="match status" value="1"/>
</dbReference>
<dbReference type="Pfam" id="PF00931">
    <property type="entry name" value="NB-ARC"/>
    <property type="match status" value="1"/>
</dbReference>
<proteinExistence type="predicted"/>
<dbReference type="PANTHER" id="PTHR23155">
    <property type="entry name" value="DISEASE RESISTANCE PROTEIN RP"/>
    <property type="match status" value="1"/>
</dbReference>
<feature type="domain" description="Disease resistance protein winged helix" evidence="5">
    <location>
        <begin position="401"/>
        <end position="473"/>
    </location>
</feature>
<keyword evidence="2" id="KW-0547">Nucleotide-binding</keyword>
<dbReference type="InterPro" id="IPR036388">
    <property type="entry name" value="WH-like_DNA-bd_sf"/>
</dbReference>